<protein>
    <submittedName>
        <fullName evidence="2">Uncharacterized protein</fullName>
    </submittedName>
</protein>
<name>A0A8S3AKA9_9BILA</name>
<organism evidence="2 3">
    <name type="scientific">Rotaria magnacalcarata</name>
    <dbReference type="NCBI Taxonomy" id="392030"/>
    <lineage>
        <taxon>Eukaryota</taxon>
        <taxon>Metazoa</taxon>
        <taxon>Spiralia</taxon>
        <taxon>Gnathifera</taxon>
        <taxon>Rotifera</taxon>
        <taxon>Eurotatoria</taxon>
        <taxon>Bdelloidea</taxon>
        <taxon>Philodinida</taxon>
        <taxon>Philodinidae</taxon>
        <taxon>Rotaria</taxon>
    </lineage>
</organism>
<dbReference type="Proteomes" id="UP000681967">
    <property type="component" value="Unassembled WGS sequence"/>
</dbReference>
<comment type="caution">
    <text evidence="2">The sequence shown here is derived from an EMBL/GenBank/DDBJ whole genome shotgun (WGS) entry which is preliminary data.</text>
</comment>
<dbReference type="EMBL" id="CAJOBH010126833">
    <property type="protein sequence ID" value="CAF4738607.1"/>
    <property type="molecule type" value="Genomic_DNA"/>
</dbReference>
<dbReference type="EMBL" id="CAJOBH010059207">
    <property type="protein sequence ID" value="CAF4416299.1"/>
    <property type="molecule type" value="Genomic_DNA"/>
</dbReference>
<feature type="non-terminal residue" evidence="2">
    <location>
        <position position="39"/>
    </location>
</feature>
<proteinExistence type="predicted"/>
<sequence length="39" mass="4831">MSEIYRSDPIQNTEQYLSNVKKYFYLYWILNVPYVIKPL</sequence>
<reference evidence="2" key="1">
    <citation type="submission" date="2021-02" db="EMBL/GenBank/DDBJ databases">
        <authorList>
            <person name="Nowell W R."/>
        </authorList>
    </citation>
    <scope>NUCLEOTIDE SEQUENCE</scope>
</reference>
<gene>
    <name evidence="1" type="ORF">BYL167_LOCUS32238</name>
    <name evidence="2" type="ORF">BYL167_LOCUS45587</name>
</gene>
<accession>A0A8S3AKA9</accession>
<evidence type="ECO:0000313" key="3">
    <source>
        <dbReference type="Proteomes" id="UP000681967"/>
    </source>
</evidence>
<evidence type="ECO:0000313" key="1">
    <source>
        <dbReference type="EMBL" id="CAF4416299.1"/>
    </source>
</evidence>
<evidence type="ECO:0000313" key="2">
    <source>
        <dbReference type="EMBL" id="CAF4738607.1"/>
    </source>
</evidence>
<dbReference type="AlphaFoldDB" id="A0A8S3AKA9"/>